<dbReference type="EC" id="1.1.5.3" evidence="9"/>
<proteinExistence type="inferred from homology"/>
<dbReference type="InterPro" id="IPR038299">
    <property type="entry name" value="DAO_C_sf"/>
</dbReference>
<dbReference type="GO" id="GO:0004368">
    <property type="term" value="F:glycerol-3-phosphate dehydrogenase (quinone) activity"/>
    <property type="evidence" value="ECO:0007669"/>
    <property type="project" value="UniProtKB-EC"/>
</dbReference>
<dbReference type="PRINTS" id="PR01001">
    <property type="entry name" value="FADG3PDH"/>
</dbReference>
<protein>
    <submittedName>
        <fullName evidence="9">Glycerol-3-phosphate dehydrogenase</fullName>
        <ecNumber evidence="9">1.1.5.3</ecNumber>
    </submittedName>
</protein>
<dbReference type="Pfam" id="PF16901">
    <property type="entry name" value="DAO_C"/>
    <property type="match status" value="1"/>
</dbReference>
<dbReference type="Proteomes" id="UP000745859">
    <property type="component" value="Unassembled WGS sequence"/>
</dbReference>
<dbReference type="InterPro" id="IPR000447">
    <property type="entry name" value="G3P_DH_FAD-dep"/>
</dbReference>
<evidence type="ECO:0000256" key="3">
    <source>
        <dbReference type="ARBA" id="ARBA00022630"/>
    </source>
</evidence>
<dbReference type="Gene3D" id="3.30.9.10">
    <property type="entry name" value="D-Amino Acid Oxidase, subunit A, domain 2"/>
    <property type="match status" value="1"/>
</dbReference>
<dbReference type="SUPFAM" id="SSF51905">
    <property type="entry name" value="FAD/NAD(P)-binding domain"/>
    <property type="match status" value="1"/>
</dbReference>
<keyword evidence="3" id="KW-0285">Flavoprotein</keyword>
<keyword evidence="4" id="KW-0319">Glycerol metabolism</keyword>
<comment type="similarity">
    <text evidence="2">Belongs to the FAD-dependent glycerol-3-phosphate dehydrogenase family.</text>
</comment>
<keyword evidence="6 9" id="KW-0560">Oxidoreductase</keyword>
<evidence type="ECO:0000313" key="10">
    <source>
        <dbReference type="Proteomes" id="UP000745859"/>
    </source>
</evidence>
<dbReference type="Pfam" id="PF01266">
    <property type="entry name" value="DAO"/>
    <property type="match status" value="1"/>
</dbReference>
<gene>
    <name evidence="9" type="ORF">FHR24_002458</name>
</gene>
<dbReference type="Gene3D" id="1.10.8.870">
    <property type="entry name" value="Alpha-glycerophosphate oxidase, cap domain"/>
    <property type="match status" value="1"/>
</dbReference>
<feature type="domain" description="FAD dependent oxidoreductase" evidence="7">
    <location>
        <begin position="11"/>
        <end position="368"/>
    </location>
</feature>
<dbReference type="PANTHER" id="PTHR11985">
    <property type="entry name" value="GLYCEROL-3-PHOSPHATE DEHYDROGENASE"/>
    <property type="match status" value="1"/>
</dbReference>
<evidence type="ECO:0000313" key="9">
    <source>
        <dbReference type="EMBL" id="NIJ45980.1"/>
    </source>
</evidence>
<comment type="cofactor">
    <cofactor evidence="1">
        <name>FAD</name>
        <dbReference type="ChEBI" id="CHEBI:57692"/>
    </cofactor>
</comment>
<evidence type="ECO:0000256" key="1">
    <source>
        <dbReference type="ARBA" id="ARBA00001974"/>
    </source>
</evidence>
<evidence type="ECO:0000259" key="8">
    <source>
        <dbReference type="Pfam" id="PF16901"/>
    </source>
</evidence>
<evidence type="ECO:0000256" key="4">
    <source>
        <dbReference type="ARBA" id="ARBA00022798"/>
    </source>
</evidence>
<organism evidence="9 10">
    <name type="scientific">Wenyingzhuangia heitensis</name>
    <dbReference type="NCBI Taxonomy" id="1487859"/>
    <lineage>
        <taxon>Bacteria</taxon>
        <taxon>Pseudomonadati</taxon>
        <taxon>Bacteroidota</taxon>
        <taxon>Flavobacteriia</taxon>
        <taxon>Flavobacteriales</taxon>
        <taxon>Flavobacteriaceae</taxon>
        <taxon>Wenyingzhuangia</taxon>
    </lineage>
</organism>
<dbReference type="EMBL" id="JAASQL010000004">
    <property type="protein sequence ID" value="NIJ45980.1"/>
    <property type="molecule type" value="Genomic_DNA"/>
</dbReference>
<evidence type="ECO:0000256" key="2">
    <source>
        <dbReference type="ARBA" id="ARBA00007330"/>
    </source>
</evidence>
<dbReference type="PANTHER" id="PTHR11985:SF35">
    <property type="entry name" value="ANAEROBIC GLYCEROL-3-PHOSPHATE DEHYDROGENASE SUBUNIT A"/>
    <property type="match status" value="1"/>
</dbReference>
<dbReference type="InterPro" id="IPR006076">
    <property type="entry name" value="FAD-dep_OxRdtase"/>
</dbReference>
<feature type="domain" description="Alpha-glycerophosphate oxidase C-terminal" evidence="8">
    <location>
        <begin position="409"/>
        <end position="493"/>
    </location>
</feature>
<sequence length="513" mass="57490">MKEKLENTHWDILIIGGGATGIGAAIDAASRGYKTLLVEKEDYGKGTSSKSTKLIHGGVRYLQQGNFSLVLEALKERAILKRNAPHIVHDLKFVVPTYDWWESPFYGIGLKLYDWLAGKEGFGDSEFLSKEETINYIPTVSQKGLRGGVIYHDGQFDDTRLLINMMQTAKEQGATVLNYTEFIDFTKNLAGLIDGAIIKDTNTLKTYAIQAKSVINATGVFSDTIRQQDHKTTPKIMTSSQGVHIVLDKSFLPSNTAIMIPETEDGRVLFAVPWHDKIIIGTTDTPVSKYSYEPLPKDKEVDFLLTHTAKYLTKNPTKKDVKSVFVGLRPLVKNGNAEDTAEISREHVIEVSKSGLISIAGGKWTTYRKMAEDVVDKATMVAVIPFIKSETEFLNIHGHSKQKPEINPLGIYGTDAKLIRKLAEEKPELKEKIHPNYPFIKAQIVWAILKEDAKTIEDILARRIRLLFLDAKASIESVEVVAAILQEQLIKSEDWKKQQITSFKKLAQQYLLN</sequence>
<comment type="caution">
    <text evidence="9">The sequence shown here is derived from an EMBL/GenBank/DDBJ whole genome shotgun (WGS) entry which is preliminary data.</text>
</comment>
<dbReference type="InterPro" id="IPR036188">
    <property type="entry name" value="FAD/NAD-bd_sf"/>
</dbReference>
<keyword evidence="5" id="KW-0274">FAD</keyword>
<keyword evidence="10" id="KW-1185">Reference proteome</keyword>
<reference evidence="9 10" key="1">
    <citation type="submission" date="2020-03" db="EMBL/GenBank/DDBJ databases">
        <title>Genomic Encyclopedia of Type Strains, Phase IV (KMG-IV): sequencing the most valuable type-strain genomes for metagenomic binning, comparative biology and taxonomic classification.</title>
        <authorList>
            <person name="Goeker M."/>
        </authorList>
    </citation>
    <scope>NUCLEOTIDE SEQUENCE [LARGE SCALE GENOMIC DNA]</scope>
    <source>
        <strain evidence="9 10">DSM 101599</strain>
    </source>
</reference>
<name>A0ABX0UDL3_9FLAO</name>
<dbReference type="PROSITE" id="PS00978">
    <property type="entry name" value="FAD_G3PDH_2"/>
    <property type="match status" value="1"/>
</dbReference>
<dbReference type="Gene3D" id="3.50.50.60">
    <property type="entry name" value="FAD/NAD(P)-binding domain"/>
    <property type="match status" value="1"/>
</dbReference>
<evidence type="ECO:0000256" key="6">
    <source>
        <dbReference type="ARBA" id="ARBA00023002"/>
    </source>
</evidence>
<evidence type="ECO:0000259" key="7">
    <source>
        <dbReference type="Pfam" id="PF01266"/>
    </source>
</evidence>
<dbReference type="RefSeq" id="WP_167189159.1">
    <property type="nucleotide sequence ID" value="NZ_JAASQL010000004.1"/>
</dbReference>
<evidence type="ECO:0000256" key="5">
    <source>
        <dbReference type="ARBA" id="ARBA00022827"/>
    </source>
</evidence>
<accession>A0ABX0UDL3</accession>
<dbReference type="InterPro" id="IPR031656">
    <property type="entry name" value="DAO_C"/>
</dbReference>